<proteinExistence type="predicted"/>
<feature type="compositionally biased region" description="Basic residues" evidence="1">
    <location>
        <begin position="10"/>
        <end position="24"/>
    </location>
</feature>
<sequence length="209" mass="21702">MQKGQDLARSTRRERGRRRRKAKARVLEIAVGATALAVAGLALGGSLLRTPPARSGVQSQSLPQAQGRAVPAPPKAASAGGGPVTAATSGADKRAADEAEAEAAGPSKHSDQKAFAYFASHKATKRVKDIRIVGGYLRIYTDLPESANNSKQALKLCQTGVNYLVGELGESKPVVFVQAKFGENGNPVLANILGPGDSDCRVTHPKPGG</sequence>
<evidence type="ECO:0000313" key="3">
    <source>
        <dbReference type="Proteomes" id="UP000534286"/>
    </source>
</evidence>
<evidence type="ECO:0000256" key="1">
    <source>
        <dbReference type="SAM" id="MobiDB-lite"/>
    </source>
</evidence>
<reference evidence="2 3" key="1">
    <citation type="submission" date="2020-08" db="EMBL/GenBank/DDBJ databases">
        <title>Sequencing the genomes of 1000 actinobacteria strains.</title>
        <authorList>
            <person name="Klenk H.-P."/>
        </authorList>
    </citation>
    <scope>NUCLEOTIDE SEQUENCE [LARGE SCALE GENOMIC DNA]</scope>
    <source>
        <strain evidence="2 3">DSM 43023</strain>
    </source>
</reference>
<keyword evidence="3" id="KW-1185">Reference proteome</keyword>
<protein>
    <submittedName>
        <fullName evidence="2">Uncharacterized protein</fullName>
    </submittedName>
</protein>
<gene>
    <name evidence="2" type="ORF">FHR32_000227</name>
</gene>
<comment type="caution">
    <text evidence="2">The sequence shown here is derived from an EMBL/GenBank/DDBJ whole genome shotgun (WGS) entry which is preliminary data.</text>
</comment>
<feature type="region of interest" description="Disordered" evidence="1">
    <location>
        <begin position="1"/>
        <end position="24"/>
    </location>
</feature>
<dbReference type="EMBL" id="JACHJU010000001">
    <property type="protein sequence ID" value="MBB4935922.1"/>
    <property type="molecule type" value="Genomic_DNA"/>
</dbReference>
<feature type="region of interest" description="Disordered" evidence="1">
    <location>
        <begin position="49"/>
        <end position="108"/>
    </location>
</feature>
<accession>A0A7W7W654</accession>
<name>A0A7W7W654_9ACTN</name>
<dbReference type="AlphaFoldDB" id="A0A7W7W654"/>
<dbReference type="RefSeq" id="WP_184752149.1">
    <property type="nucleotide sequence ID" value="NZ_BAABEK010000019.1"/>
</dbReference>
<organism evidence="2 3">
    <name type="scientific">Streptosporangium album</name>
    <dbReference type="NCBI Taxonomy" id="47479"/>
    <lineage>
        <taxon>Bacteria</taxon>
        <taxon>Bacillati</taxon>
        <taxon>Actinomycetota</taxon>
        <taxon>Actinomycetes</taxon>
        <taxon>Streptosporangiales</taxon>
        <taxon>Streptosporangiaceae</taxon>
        <taxon>Streptosporangium</taxon>
    </lineage>
</organism>
<dbReference type="Proteomes" id="UP000534286">
    <property type="component" value="Unassembled WGS sequence"/>
</dbReference>
<evidence type="ECO:0000313" key="2">
    <source>
        <dbReference type="EMBL" id="MBB4935922.1"/>
    </source>
</evidence>